<dbReference type="Proteomes" id="UP000315751">
    <property type="component" value="Unassembled WGS sequence"/>
</dbReference>
<protein>
    <submittedName>
        <fullName evidence="7">O-antigen ligase</fullName>
    </submittedName>
</protein>
<feature type="transmembrane region" description="Helical" evidence="5">
    <location>
        <begin position="279"/>
        <end position="297"/>
    </location>
</feature>
<keyword evidence="2 5" id="KW-0812">Transmembrane</keyword>
<feature type="transmembrane region" description="Helical" evidence="5">
    <location>
        <begin position="136"/>
        <end position="155"/>
    </location>
</feature>
<dbReference type="Pfam" id="PF04932">
    <property type="entry name" value="Wzy_C"/>
    <property type="match status" value="1"/>
</dbReference>
<comment type="caution">
    <text evidence="7">The sequence shown here is derived from an EMBL/GenBank/DDBJ whole genome shotgun (WGS) entry which is preliminary data.</text>
</comment>
<feature type="domain" description="O-antigen ligase-related" evidence="6">
    <location>
        <begin position="269"/>
        <end position="407"/>
    </location>
</feature>
<dbReference type="InterPro" id="IPR051533">
    <property type="entry name" value="WaaL-like"/>
</dbReference>
<gene>
    <name evidence="7" type="ORF">FBZ90_106356</name>
</gene>
<dbReference type="PANTHER" id="PTHR37422:SF13">
    <property type="entry name" value="LIPOPOLYSACCHARIDE BIOSYNTHESIS PROTEIN PA4999-RELATED"/>
    <property type="match status" value="1"/>
</dbReference>
<accession>A0A560HAX7</accession>
<feature type="transmembrane region" description="Helical" evidence="5">
    <location>
        <begin position="424"/>
        <end position="446"/>
    </location>
</feature>
<name>A0A560HAX7_9PROT</name>
<evidence type="ECO:0000313" key="7">
    <source>
        <dbReference type="EMBL" id="TWB42754.1"/>
    </source>
</evidence>
<evidence type="ECO:0000256" key="3">
    <source>
        <dbReference type="ARBA" id="ARBA00022989"/>
    </source>
</evidence>
<dbReference type="AlphaFoldDB" id="A0A560HAX7"/>
<feature type="transmembrane region" description="Helical" evidence="5">
    <location>
        <begin position="304"/>
        <end position="324"/>
    </location>
</feature>
<reference evidence="7 8" key="1">
    <citation type="submission" date="2019-06" db="EMBL/GenBank/DDBJ databases">
        <title>Genomic Encyclopedia of Type Strains, Phase IV (KMG-V): Genome sequencing to study the core and pangenomes of soil and plant-associated prokaryotes.</title>
        <authorList>
            <person name="Whitman W."/>
        </authorList>
    </citation>
    <scope>NUCLEOTIDE SEQUENCE [LARGE SCALE GENOMIC DNA]</scope>
    <source>
        <strain evidence="7 8">BR 11622</strain>
    </source>
</reference>
<evidence type="ECO:0000256" key="2">
    <source>
        <dbReference type="ARBA" id="ARBA00022692"/>
    </source>
</evidence>
<feature type="transmembrane region" description="Helical" evidence="5">
    <location>
        <begin position="452"/>
        <end position="473"/>
    </location>
</feature>
<evidence type="ECO:0000256" key="1">
    <source>
        <dbReference type="ARBA" id="ARBA00004141"/>
    </source>
</evidence>
<dbReference type="GO" id="GO:0016874">
    <property type="term" value="F:ligase activity"/>
    <property type="evidence" value="ECO:0007669"/>
    <property type="project" value="UniProtKB-KW"/>
</dbReference>
<keyword evidence="4 5" id="KW-0472">Membrane</keyword>
<comment type="subcellular location">
    <subcellularLocation>
        <location evidence="1">Membrane</location>
        <topology evidence="1">Multi-pass membrane protein</topology>
    </subcellularLocation>
</comment>
<evidence type="ECO:0000256" key="4">
    <source>
        <dbReference type="ARBA" id="ARBA00023136"/>
    </source>
</evidence>
<keyword evidence="7" id="KW-0436">Ligase</keyword>
<dbReference type="PANTHER" id="PTHR37422">
    <property type="entry name" value="TEICHURONIC ACID BIOSYNTHESIS PROTEIN TUAE"/>
    <property type="match status" value="1"/>
</dbReference>
<feature type="transmembrane region" description="Helical" evidence="5">
    <location>
        <begin position="167"/>
        <end position="188"/>
    </location>
</feature>
<dbReference type="OrthoDB" id="8050531at2"/>
<sequence>MAGLGGLEPSDRDWSKMSLTRTTPDLRTTAPVLPPPHPVGRTVATPVPSFSLPWMGLTLFLVTILGFICALLPLGTAPTLISLSVLGGILYALRARRLPAFLTARATWRASPMLPLVLCLALGAVSVLWTPVRKDGVTQLLTFLYTVVPFLFWMGTLREVDDRRRWLLLRWATLGMVVGLAIFAIEVLGDQPIYRLEKALEGTKVDHDRALNRPAVLFATLAWPLGLALARLAWVTGRGAFARLPALAAMAQPPAGRAMPWAWVMPAAFFLTALGGTSASAKVGLGAGLVFYGLARLSARTARVVMIAVLLAGPVLSIPISLGLHRAGLTEETRMPWSFRHRVEIWDVAARRILEKPVFGWGLDSSRNIPDEGEVSKFHPESPIIPLHPHNIFLQVLLELGVVGSILHTWLGAGLALATRRLPAYAQATALAAIAATIAVGCFSYGAWQTWWLCGIMLAAGLLELNLPAGWWARGQGSAKARQKR</sequence>
<keyword evidence="3 5" id="KW-1133">Transmembrane helix</keyword>
<keyword evidence="8" id="KW-1185">Reference proteome</keyword>
<proteinExistence type="predicted"/>
<dbReference type="EMBL" id="VITR01000006">
    <property type="protein sequence ID" value="TWB42754.1"/>
    <property type="molecule type" value="Genomic_DNA"/>
</dbReference>
<feature type="transmembrane region" description="Helical" evidence="5">
    <location>
        <begin position="59"/>
        <end position="92"/>
    </location>
</feature>
<feature type="transmembrane region" description="Helical" evidence="5">
    <location>
        <begin position="113"/>
        <end position="130"/>
    </location>
</feature>
<evidence type="ECO:0000259" key="6">
    <source>
        <dbReference type="Pfam" id="PF04932"/>
    </source>
</evidence>
<feature type="transmembrane region" description="Helical" evidence="5">
    <location>
        <begin position="392"/>
        <end position="417"/>
    </location>
</feature>
<evidence type="ECO:0000313" key="8">
    <source>
        <dbReference type="Proteomes" id="UP000315751"/>
    </source>
</evidence>
<dbReference type="InterPro" id="IPR007016">
    <property type="entry name" value="O-antigen_ligase-rel_domated"/>
</dbReference>
<dbReference type="GO" id="GO:0016020">
    <property type="term" value="C:membrane"/>
    <property type="evidence" value="ECO:0007669"/>
    <property type="project" value="UniProtKB-SubCell"/>
</dbReference>
<organism evidence="7 8">
    <name type="scientific">Nitrospirillum amazonense</name>
    <dbReference type="NCBI Taxonomy" id="28077"/>
    <lineage>
        <taxon>Bacteria</taxon>
        <taxon>Pseudomonadati</taxon>
        <taxon>Pseudomonadota</taxon>
        <taxon>Alphaproteobacteria</taxon>
        <taxon>Rhodospirillales</taxon>
        <taxon>Azospirillaceae</taxon>
        <taxon>Nitrospirillum</taxon>
    </lineage>
</organism>
<evidence type="ECO:0000256" key="5">
    <source>
        <dbReference type="SAM" id="Phobius"/>
    </source>
</evidence>